<sequence>MKRLRSLPWRKWFKHFFVAFHFLLYTIILLLSGALYIAFRPDSLDIVNTYFLKPLDIHYSHAEGSLLEGFTLHNVRSDKSEAKTFLLKYNLVKMLKGEHTIDSVKIDGLRLHLDDFISDEESLWPFPTFKLREVSITNLQLISSYPIELDIYGKNGTYDGDNLSFAFLDATLKSRYASGAIHGVVRNNALTGVSDIYPNVAELAPYSGKFTTLPRVLRVNITELSNEKAILRTSIAALHSKQDPEIQVKAIALDFNYLYENGYFDINALYSLIHRADTMQTKHHLRYALEGRTTTEFEGKISSIHPLPANVLRGEFSDDAEGLIGKLTLDGSILNLASKDYDRFSWKLLSAHKNLSFISSLPEAIRSGALRVEGEGIYTLSTDSLKGSVDALSDHALFKGSFSTQNGHHALDGALTLPSDAPLWKSWGHKPPEHLLLSLRDELNATRLNLSGDSLALSAVMSGEKLQGSGNYLGTFFEISGSLSSNLSRIDIDTLTPSVFATLSKLRPIELHKGEYYDAEIRTKNRITLSDTLTVKSDIKIPWYAAVLDSKRAYGGTDGSVSLEYRDGNITVDNYRFEIANHPITTDRTSYLHLTAKGDLIIDELWIFDTLLLTGIIESDLSAALRLRSNRFSYQGPEGSAHASTDIAYTRDRDANQNLSGVLNILDATITYLPLQEFKVMDDDIIIIQDVRPPSSAKLSMNLHVTASQPIRFKTKELDLGIDPDITLWKDPRDAMQILGMVRIPSGTAKTGGKLFDIKYSEIYFGGDVPLNPYLNLTIGHEVDYKKILIYVTHTLDSPIFLFSSDPVMSQNDIMSYILFGGPANTVSGGDSSTSTVRADATNFMLGAGLKGLISGATKLQIDTMNILTTAEGGMGFEVGARLNKDLRVLYKNDTVSSVLIQYSLNRWLRLDADIHELGQGINAVYIKDFHDFLPHNLPKKR</sequence>
<evidence type="ECO:0000256" key="5">
    <source>
        <dbReference type="SAM" id="Phobius"/>
    </source>
</evidence>
<gene>
    <name evidence="7" type="ORF">CFH83_10840</name>
</gene>
<keyword evidence="3 5" id="KW-1133">Transmembrane helix</keyword>
<dbReference type="PANTHER" id="PTHR36985:SF1">
    <property type="entry name" value="TRANSLOCATION AND ASSEMBLY MODULE SUBUNIT TAMB"/>
    <property type="match status" value="1"/>
</dbReference>
<dbReference type="InterPro" id="IPR007452">
    <property type="entry name" value="TamB_C"/>
</dbReference>
<name>A0A2D3WAQ8_9BACT</name>
<dbReference type="PANTHER" id="PTHR36985">
    <property type="entry name" value="TRANSLOCATION AND ASSEMBLY MODULE SUBUNIT TAMB"/>
    <property type="match status" value="1"/>
</dbReference>
<keyword evidence="2 5" id="KW-0812">Transmembrane</keyword>
<dbReference type="GO" id="GO:0005886">
    <property type="term" value="C:plasma membrane"/>
    <property type="evidence" value="ECO:0007669"/>
    <property type="project" value="InterPro"/>
</dbReference>
<evidence type="ECO:0000256" key="2">
    <source>
        <dbReference type="ARBA" id="ARBA00022692"/>
    </source>
</evidence>
<proteinExistence type="predicted"/>
<reference evidence="7 8" key="1">
    <citation type="journal article" date="2017" name="Front. Microbiol.">
        <title>Comparative Genomic Analysis of the Class Epsilonproteobacteria and Proposed Reclassification to Epsilonbacteraeota (phyl. nov.).</title>
        <authorList>
            <person name="Waite D.W."/>
            <person name="Vanwonterghem I."/>
            <person name="Rinke C."/>
            <person name="Parks D.H."/>
            <person name="Zhang Y."/>
            <person name="Takai K."/>
            <person name="Sievert S.M."/>
            <person name="Simon J."/>
            <person name="Campbell B.J."/>
            <person name="Hanson T.E."/>
            <person name="Woyke T."/>
            <person name="Klotz M.G."/>
            <person name="Hugenholtz P."/>
        </authorList>
    </citation>
    <scope>NUCLEOTIDE SEQUENCE [LARGE SCALE GENOMIC DNA]</scope>
    <source>
        <strain evidence="7">UBA12443</strain>
    </source>
</reference>
<evidence type="ECO:0000256" key="3">
    <source>
        <dbReference type="ARBA" id="ARBA00022989"/>
    </source>
</evidence>
<keyword evidence="4 5" id="KW-0472">Membrane</keyword>
<feature type="domain" description="Translocation and assembly module TamB C-terminal" evidence="6">
    <location>
        <begin position="644"/>
        <end position="918"/>
    </location>
</feature>
<evidence type="ECO:0000256" key="1">
    <source>
        <dbReference type="ARBA" id="ARBA00004167"/>
    </source>
</evidence>
<dbReference type="Proteomes" id="UP000228859">
    <property type="component" value="Unassembled WGS sequence"/>
</dbReference>
<dbReference type="AlphaFoldDB" id="A0A2D3WAQ8"/>
<evidence type="ECO:0000256" key="4">
    <source>
        <dbReference type="ARBA" id="ARBA00023136"/>
    </source>
</evidence>
<comment type="caution">
    <text evidence="7">The sequence shown here is derived from an EMBL/GenBank/DDBJ whole genome shotgun (WGS) entry which is preliminary data.</text>
</comment>
<dbReference type="EMBL" id="DLUI01000156">
    <property type="protein sequence ID" value="DAB37498.1"/>
    <property type="molecule type" value="Genomic_DNA"/>
</dbReference>
<comment type="subcellular location">
    <subcellularLocation>
        <location evidence="1">Membrane</location>
        <topology evidence="1">Single-pass membrane protein</topology>
    </subcellularLocation>
</comment>
<dbReference type="RefSeq" id="WP_299803747.1">
    <property type="nucleotide sequence ID" value="NZ_DLUI01000156.1"/>
</dbReference>
<dbReference type="GO" id="GO:0009306">
    <property type="term" value="P:protein secretion"/>
    <property type="evidence" value="ECO:0007669"/>
    <property type="project" value="InterPro"/>
</dbReference>
<evidence type="ECO:0000313" key="7">
    <source>
        <dbReference type="EMBL" id="DAB37498.1"/>
    </source>
</evidence>
<evidence type="ECO:0000313" key="8">
    <source>
        <dbReference type="Proteomes" id="UP000228859"/>
    </source>
</evidence>
<protein>
    <recommendedName>
        <fullName evidence="6">Translocation and assembly module TamB C-terminal domain-containing protein</fullName>
    </recommendedName>
</protein>
<evidence type="ECO:0000259" key="6">
    <source>
        <dbReference type="Pfam" id="PF04357"/>
    </source>
</evidence>
<organism evidence="7 8">
    <name type="scientific">Sulfuricurvum kujiense</name>
    <dbReference type="NCBI Taxonomy" id="148813"/>
    <lineage>
        <taxon>Bacteria</taxon>
        <taxon>Pseudomonadati</taxon>
        <taxon>Campylobacterota</taxon>
        <taxon>Epsilonproteobacteria</taxon>
        <taxon>Campylobacterales</taxon>
        <taxon>Sulfurimonadaceae</taxon>
        <taxon>Sulfuricurvum</taxon>
    </lineage>
</organism>
<dbReference type="GO" id="GO:0097347">
    <property type="term" value="C:TAM protein secretion complex"/>
    <property type="evidence" value="ECO:0007669"/>
    <property type="project" value="TreeGrafter"/>
</dbReference>
<dbReference type="Pfam" id="PF04357">
    <property type="entry name" value="TamB"/>
    <property type="match status" value="1"/>
</dbReference>
<accession>A0A2D3WAQ8</accession>
<feature type="transmembrane region" description="Helical" evidence="5">
    <location>
        <begin position="12"/>
        <end position="39"/>
    </location>
</feature>